<dbReference type="EMBL" id="CP054142">
    <property type="protein sequence ID" value="QTQ14434.1"/>
    <property type="molecule type" value="Genomic_DNA"/>
</dbReference>
<organism evidence="1 2">
    <name type="scientific">Treponema parvum</name>
    <dbReference type="NCBI Taxonomy" id="138851"/>
    <lineage>
        <taxon>Bacteria</taxon>
        <taxon>Pseudomonadati</taxon>
        <taxon>Spirochaetota</taxon>
        <taxon>Spirochaetia</taxon>
        <taxon>Spirochaetales</taxon>
        <taxon>Treponemataceae</taxon>
        <taxon>Treponema</taxon>
    </lineage>
</organism>
<dbReference type="InterPro" id="IPR019657">
    <property type="entry name" value="ComFB"/>
</dbReference>
<evidence type="ECO:0000313" key="2">
    <source>
        <dbReference type="Proteomes" id="UP000671908"/>
    </source>
</evidence>
<dbReference type="Proteomes" id="UP000671908">
    <property type="component" value="Chromosome"/>
</dbReference>
<evidence type="ECO:0000313" key="1">
    <source>
        <dbReference type="EMBL" id="QTQ14434.1"/>
    </source>
</evidence>
<name>A0A975F4F2_9SPIR</name>
<dbReference type="RefSeq" id="WP_210119090.1">
    <property type="nucleotide sequence ID" value="NZ_CP054142.1"/>
</dbReference>
<gene>
    <name evidence="1" type="ORF">HRQ91_08185</name>
</gene>
<keyword evidence="2" id="KW-1185">Reference proteome</keyword>
<proteinExistence type="predicted"/>
<sequence>MHIHNMMEEIVIERINRLNDRIKEINPPWFRCSCENCRMDAVSYVLNRIPPKYVVSGRGVVHSAEVFKDGQLLADIDAIGIEGIRTVNSIQRPDHIHTRKTAKHHDSPLFNFPIFTGCVLDGTTFEPLNGASIKLMRNGTTVIMKDSSWANPCKTYHTTKGVFSFWLKPEPTDAAGVTEQFDFSLEISADGYESINYGFTLQVTSEDSEKQTLNSTYSYKIQDLFMFRTGTENPME</sequence>
<protein>
    <submittedName>
        <fullName evidence="1">Late competence development ComFB family protein</fullName>
    </submittedName>
</protein>
<reference evidence="1 2" key="1">
    <citation type="journal article" date="2021" name="Microbiol. Resour. Announc.">
        <title>Complete Genome Sequences of Three Human Oral Treponema parvum Isolates.</title>
        <authorList>
            <person name="Zeng H."/>
            <person name="Watt R.M."/>
        </authorList>
    </citation>
    <scope>NUCLEOTIDE SEQUENCE [LARGE SCALE GENOMIC DNA]</scope>
    <source>
        <strain evidence="1 2">ATCC 700770</strain>
    </source>
</reference>
<dbReference type="AlphaFoldDB" id="A0A975F4F2"/>
<dbReference type="KEGG" id="tpav:HRQ91_08185"/>
<accession>A0A975F4F2</accession>
<dbReference type="Pfam" id="PF10719">
    <property type="entry name" value="ComFB"/>
    <property type="match status" value="1"/>
</dbReference>